<dbReference type="AlphaFoldDB" id="A0A4P9XJU7"/>
<keyword evidence="6" id="KW-1133">Transmembrane helix</keyword>
<dbReference type="GO" id="GO:0031966">
    <property type="term" value="C:mitochondrial membrane"/>
    <property type="evidence" value="ECO:0007669"/>
    <property type="project" value="UniProtKB-SubCell"/>
</dbReference>
<comment type="similarity">
    <text evidence="2 10">Belongs to the mitochondrial carrier (TC 2.A.29) family.</text>
</comment>
<dbReference type="GO" id="GO:1990575">
    <property type="term" value="P:mitochondrial L-ornithine transmembrane transport"/>
    <property type="evidence" value="ECO:0007669"/>
    <property type="project" value="TreeGrafter"/>
</dbReference>
<feature type="repeat" description="Solcar" evidence="9">
    <location>
        <begin position="1"/>
        <end position="82"/>
    </location>
</feature>
<evidence type="ECO:0000313" key="11">
    <source>
        <dbReference type="EMBL" id="RKP06006.1"/>
    </source>
</evidence>
<dbReference type="SUPFAM" id="SSF103506">
    <property type="entry name" value="Mitochondrial carrier"/>
    <property type="match status" value="1"/>
</dbReference>
<name>A0A4P9XJU7_9FUNG</name>
<keyword evidence="12" id="KW-1185">Reference proteome</keyword>
<dbReference type="InterPro" id="IPR050567">
    <property type="entry name" value="Mitochondrial_Carrier"/>
</dbReference>
<protein>
    <submittedName>
        <fullName evidence="11">Mitochondrial carrier</fullName>
    </submittedName>
</protein>
<keyword evidence="7" id="KW-0496">Mitochondrion</keyword>
<gene>
    <name evidence="11" type="ORF">THASP1DRAFT_19029</name>
</gene>
<evidence type="ECO:0000313" key="12">
    <source>
        <dbReference type="Proteomes" id="UP000271241"/>
    </source>
</evidence>
<dbReference type="PANTHER" id="PTHR45624:SF31">
    <property type="entry name" value="MITOCHONDRIAL ORNITHINE TRANSPORTER 1"/>
    <property type="match status" value="1"/>
</dbReference>
<evidence type="ECO:0000256" key="8">
    <source>
        <dbReference type="ARBA" id="ARBA00023136"/>
    </source>
</evidence>
<evidence type="ECO:0000256" key="10">
    <source>
        <dbReference type="RuleBase" id="RU000488"/>
    </source>
</evidence>
<evidence type="ECO:0000256" key="6">
    <source>
        <dbReference type="ARBA" id="ARBA00022989"/>
    </source>
</evidence>
<evidence type="ECO:0000256" key="4">
    <source>
        <dbReference type="ARBA" id="ARBA00022692"/>
    </source>
</evidence>
<evidence type="ECO:0000256" key="2">
    <source>
        <dbReference type="ARBA" id="ARBA00006375"/>
    </source>
</evidence>
<dbReference type="PANTHER" id="PTHR45624">
    <property type="entry name" value="MITOCHONDRIAL BASIC AMINO ACIDS TRANSPORTER-RELATED"/>
    <property type="match status" value="1"/>
</dbReference>
<evidence type="ECO:0000256" key="3">
    <source>
        <dbReference type="ARBA" id="ARBA00022448"/>
    </source>
</evidence>
<comment type="subcellular location">
    <subcellularLocation>
        <location evidence="1">Mitochondrion membrane</location>
        <topology evidence="1">Multi-pass membrane protein</topology>
    </subcellularLocation>
</comment>
<keyword evidence="4 9" id="KW-0812">Transmembrane</keyword>
<dbReference type="Gene3D" id="1.50.40.10">
    <property type="entry name" value="Mitochondrial carrier domain"/>
    <property type="match status" value="1"/>
</dbReference>
<evidence type="ECO:0000256" key="5">
    <source>
        <dbReference type="ARBA" id="ARBA00022737"/>
    </source>
</evidence>
<sequence>VFIQVGGFVGKLVEFPFDTVKVRLQTQSLEQTRYTNAWDCVRKMVRNEGGPLSLYQGLSAPLVGAVLENAALFVGYELAQDWIRRWRPLDSSSAAEAASRPLTMPERCVAGGIAGIGAALVLTPVELVKCQLQVVETRGSGAHMDGPMTVIARTLRERGPLGLYRGSLSTLMREVGGGAAWFGAYEWVSAGHGALVVPAQRSDLSAPQLMLSGAMAGMAYNGALFPADVIKSRMQTDPNHTSMSQVARELYRAQGFRGFYRGLGITLLRSIPGSSTIFLVYVRFCDDHGATSAHV</sequence>
<dbReference type="STRING" id="78915.A0A4P9XJU7"/>
<dbReference type="EMBL" id="KZ992977">
    <property type="protein sequence ID" value="RKP06006.1"/>
    <property type="molecule type" value="Genomic_DNA"/>
</dbReference>
<dbReference type="InterPro" id="IPR018108">
    <property type="entry name" value="MCP_transmembrane"/>
</dbReference>
<keyword evidence="8 9" id="KW-0472">Membrane</keyword>
<proteinExistence type="inferred from homology"/>
<dbReference type="PROSITE" id="PS50920">
    <property type="entry name" value="SOLCAR"/>
    <property type="match status" value="3"/>
</dbReference>
<feature type="non-terminal residue" evidence="11">
    <location>
        <position position="1"/>
    </location>
</feature>
<evidence type="ECO:0000256" key="1">
    <source>
        <dbReference type="ARBA" id="ARBA00004225"/>
    </source>
</evidence>
<dbReference type="GO" id="GO:0000064">
    <property type="term" value="F:L-ornithine transmembrane transporter activity"/>
    <property type="evidence" value="ECO:0007669"/>
    <property type="project" value="TreeGrafter"/>
</dbReference>
<keyword evidence="3 10" id="KW-0813">Transport</keyword>
<keyword evidence="5" id="KW-0677">Repeat</keyword>
<organism evidence="11 12">
    <name type="scientific">Thamnocephalis sphaerospora</name>
    <dbReference type="NCBI Taxonomy" id="78915"/>
    <lineage>
        <taxon>Eukaryota</taxon>
        <taxon>Fungi</taxon>
        <taxon>Fungi incertae sedis</taxon>
        <taxon>Zoopagomycota</taxon>
        <taxon>Zoopagomycotina</taxon>
        <taxon>Zoopagomycetes</taxon>
        <taxon>Zoopagales</taxon>
        <taxon>Sigmoideomycetaceae</taxon>
        <taxon>Thamnocephalis</taxon>
    </lineage>
</organism>
<dbReference type="Proteomes" id="UP000271241">
    <property type="component" value="Unassembled WGS sequence"/>
</dbReference>
<dbReference type="InterPro" id="IPR023395">
    <property type="entry name" value="MCP_dom_sf"/>
</dbReference>
<feature type="repeat" description="Solcar" evidence="9">
    <location>
        <begin position="204"/>
        <end position="287"/>
    </location>
</feature>
<dbReference type="Pfam" id="PF00153">
    <property type="entry name" value="Mito_carr"/>
    <property type="match status" value="3"/>
</dbReference>
<accession>A0A4P9XJU7</accession>
<evidence type="ECO:0000256" key="9">
    <source>
        <dbReference type="PROSITE-ProRule" id="PRU00282"/>
    </source>
</evidence>
<reference evidence="12" key="1">
    <citation type="journal article" date="2018" name="Nat. Microbiol.">
        <title>Leveraging single-cell genomics to expand the fungal tree of life.</title>
        <authorList>
            <person name="Ahrendt S.R."/>
            <person name="Quandt C.A."/>
            <person name="Ciobanu D."/>
            <person name="Clum A."/>
            <person name="Salamov A."/>
            <person name="Andreopoulos B."/>
            <person name="Cheng J.F."/>
            <person name="Woyke T."/>
            <person name="Pelin A."/>
            <person name="Henrissat B."/>
            <person name="Reynolds N.K."/>
            <person name="Benny G.L."/>
            <person name="Smith M.E."/>
            <person name="James T.Y."/>
            <person name="Grigoriev I.V."/>
        </authorList>
    </citation>
    <scope>NUCLEOTIDE SEQUENCE [LARGE SCALE GENOMIC DNA]</scope>
    <source>
        <strain evidence="12">RSA 1356</strain>
    </source>
</reference>
<dbReference type="OrthoDB" id="2139348at2759"/>
<evidence type="ECO:0000256" key="7">
    <source>
        <dbReference type="ARBA" id="ARBA00023128"/>
    </source>
</evidence>
<feature type="repeat" description="Solcar" evidence="9">
    <location>
        <begin position="102"/>
        <end position="191"/>
    </location>
</feature>